<evidence type="ECO:0000313" key="4">
    <source>
        <dbReference type="Proteomes" id="UP000223834"/>
    </source>
</evidence>
<name>A0A9X7CD31_BACCE</name>
<dbReference type="AlphaFoldDB" id="A0A9X7CD31"/>
<feature type="transmembrane region" description="Helical" evidence="2">
    <location>
        <begin position="107"/>
        <end position="125"/>
    </location>
</feature>
<feature type="transmembrane region" description="Helical" evidence="2">
    <location>
        <begin position="12"/>
        <end position="30"/>
    </location>
</feature>
<evidence type="ECO:0000313" key="3">
    <source>
        <dbReference type="EMBL" id="PGO78142.1"/>
    </source>
</evidence>
<accession>A0A9X7CD31</accession>
<dbReference type="RefSeq" id="WP_098770963.1">
    <property type="nucleotide sequence ID" value="NZ_NUIQ01000078.1"/>
</dbReference>
<dbReference type="EMBL" id="NUIQ01000078">
    <property type="protein sequence ID" value="PGO78142.1"/>
    <property type="molecule type" value="Genomic_DNA"/>
</dbReference>
<sequence length="190" mass="21347">MNSNWIKTMELITISIGIAIIVLGVAYVFGGASIPPALVMGISIAGLCFTINDFIIKLEIGPNKFIKSESAQTSWVVATHFIAMFGIIWFPNFTIIENLGEARLETISTFISVIALGTVILAIGWNNRREVINDINKQYKMLISNQENLVELKEQLPALKKELKETQEKLLQREKEVEQLQLLLEQSNKN</sequence>
<keyword evidence="2" id="KW-1133">Transmembrane helix</keyword>
<gene>
    <name evidence="3" type="ORF">CN980_09895</name>
</gene>
<keyword evidence="2" id="KW-0472">Membrane</keyword>
<evidence type="ECO:0000256" key="1">
    <source>
        <dbReference type="SAM" id="Coils"/>
    </source>
</evidence>
<evidence type="ECO:0000256" key="2">
    <source>
        <dbReference type="SAM" id="Phobius"/>
    </source>
</evidence>
<feature type="coiled-coil region" evidence="1">
    <location>
        <begin position="142"/>
        <end position="190"/>
    </location>
</feature>
<keyword evidence="2" id="KW-0812">Transmembrane</keyword>
<feature type="transmembrane region" description="Helical" evidence="2">
    <location>
        <begin position="36"/>
        <end position="55"/>
    </location>
</feature>
<keyword evidence="1" id="KW-0175">Coiled coil</keyword>
<feature type="transmembrane region" description="Helical" evidence="2">
    <location>
        <begin position="75"/>
        <end position="95"/>
    </location>
</feature>
<dbReference type="Proteomes" id="UP000223834">
    <property type="component" value="Unassembled WGS sequence"/>
</dbReference>
<reference evidence="3 4" key="1">
    <citation type="submission" date="2017-09" db="EMBL/GenBank/DDBJ databases">
        <title>Large-scale bioinformatics analysis of Bacillus genomes uncovers conserved roles of natural products in bacterial physiology.</title>
        <authorList>
            <consortium name="Agbiome Team Llc"/>
            <person name="Bleich R.M."/>
            <person name="Grubbs K.J."/>
            <person name="Santa Maria K.C."/>
            <person name="Allen S.E."/>
            <person name="Farag S."/>
            <person name="Shank E.A."/>
            <person name="Bowers A."/>
        </authorList>
    </citation>
    <scope>NUCLEOTIDE SEQUENCE [LARGE SCALE GENOMIC DNA]</scope>
    <source>
        <strain evidence="3 4">AFS049141</strain>
    </source>
</reference>
<protein>
    <submittedName>
        <fullName evidence="3">Uncharacterized protein</fullName>
    </submittedName>
</protein>
<organism evidence="3 4">
    <name type="scientific">Bacillus cereus</name>
    <dbReference type="NCBI Taxonomy" id="1396"/>
    <lineage>
        <taxon>Bacteria</taxon>
        <taxon>Bacillati</taxon>
        <taxon>Bacillota</taxon>
        <taxon>Bacilli</taxon>
        <taxon>Bacillales</taxon>
        <taxon>Bacillaceae</taxon>
        <taxon>Bacillus</taxon>
        <taxon>Bacillus cereus group</taxon>
    </lineage>
</organism>
<proteinExistence type="predicted"/>
<comment type="caution">
    <text evidence="3">The sequence shown here is derived from an EMBL/GenBank/DDBJ whole genome shotgun (WGS) entry which is preliminary data.</text>
</comment>